<feature type="domain" description="Capsule synthesis protein CapA" evidence="4">
    <location>
        <begin position="68"/>
        <end position="317"/>
    </location>
</feature>
<comment type="similarity">
    <text evidence="1">Belongs to the CapA family.</text>
</comment>
<feature type="compositionally biased region" description="Acidic residues" evidence="2">
    <location>
        <begin position="51"/>
        <end position="60"/>
    </location>
</feature>
<dbReference type="EMBL" id="JBHUOQ010000004">
    <property type="protein sequence ID" value="MFD2831118.1"/>
    <property type="molecule type" value="Genomic_DNA"/>
</dbReference>
<reference evidence="6" key="1">
    <citation type="journal article" date="2019" name="Int. J. Syst. Evol. Microbiol.">
        <title>The Global Catalogue of Microorganisms (GCM) 10K type strain sequencing project: providing services to taxonomists for standard genome sequencing and annotation.</title>
        <authorList>
            <consortium name="The Broad Institute Genomics Platform"/>
            <consortium name="The Broad Institute Genome Sequencing Center for Infectious Disease"/>
            <person name="Wu L."/>
            <person name="Ma J."/>
        </authorList>
    </citation>
    <scope>NUCLEOTIDE SEQUENCE [LARGE SCALE GENOMIC DNA]</scope>
    <source>
        <strain evidence="6">KCTC 33575</strain>
    </source>
</reference>
<dbReference type="Gene3D" id="3.60.21.10">
    <property type="match status" value="1"/>
</dbReference>
<dbReference type="InterPro" id="IPR029052">
    <property type="entry name" value="Metallo-depent_PP-like"/>
</dbReference>
<keyword evidence="3" id="KW-1133">Transmembrane helix</keyword>
<name>A0ABW5X119_9STAP</name>
<evidence type="ECO:0000256" key="1">
    <source>
        <dbReference type="ARBA" id="ARBA00005662"/>
    </source>
</evidence>
<sequence length="411" mass="46116">MKNKNTLIFTILIPVLIVVVVIVAAYELMNLSSDGSEERAGQSETSGQDNSGEETAEEEAAPEKSNITISTVGDVMVHDEQYWGAYVEDTDSYDFNPVFEYVKPYLEESDLTIANFETTLAGEERGYMGYPLFNSPDAIADALEYAGVDSLVTSNNHSLDLGSEGVYRTVQELGNRGFDVVGSYDSAPESRHVIKDVDGVKVAMLAFTEHLNGMEAPYSEEEVHNMIDVISEEHLTESIEAAKAENPDLLLVYMHWGPEYVEEPSDEQKYYAQFLTDLGVDIIIGSHPHVIQRTEYLESGDHTAFVAYSLGNFVSNQRVETISEEFAPNEDGVIMNFDIEKDFESGETSITDINYTPTWVYRYSETGERPFNYEILPVEDFLNDENLPQNIIERLNGSLERTNSRLQLDES</sequence>
<protein>
    <submittedName>
        <fullName evidence="5">CapA family protein</fullName>
    </submittedName>
</protein>
<dbReference type="Proteomes" id="UP001597519">
    <property type="component" value="Unassembled WGS sequence"/>
</dbReference>
<keyword evidence="3" id="KW-0812">Transmembrane</keyword>
<dbReference type="InterPro" id="IPR019079">
    <property type="entry name" value="Capsule_synth_CapA"/>
</dbReference>
<evidence type="ECO:0000313" key="5">
    <source>
        <dbReference type="EMBL" id="MFD2831118.1"/>
    </source>
</evidence>
<keyword evidence="3" id="KW-0472">Membrane</keyword>
<evidence type="ECO:0000256" key="3">
    <source>
        <dbReference type="SAM" id="Phobius"/>
    </source>
</evidence>
<dbReference type="InterPro" id="IPR052169">
    <property type="entry name" value="CW_Biosynth-Accessory"/>
</dbReference>
<dbReference type="CDD" id="cd07381">
    <property type="entry name" value="MPP_CapA"/>
    <property type="match status" value="1"/>
</dbReference>
<feature type="region of interest" description="Disordered" evidence="2">
    <location>
        <begin position="34"/>
        <end position="65"/>
    </location>
</feature>
<keyword evidence="6" id="KW-1185">Reference proteome</keyword>
<dbReference type="PANTHER" id="PTHR33393">
    <property type="entry name" value="POLYGLUTAMINE SYNTHESIS ACCESSORY PROTEIN RV0574C-RELATED"/>
    <property type="match status" value="1"/>
</dbReference>
<dbReference type="SMART" id="SM00854">
    <property type="entry name" value="PGA_cap"/>
    <property type="match status" value="1"/>
</dbReference>
<dbReference type="PANTHER" id="PTHR33393:SF12">
    <property type="entry name" value="CAPSULE BIOSYNTHESIS PROTEIN CAPA"/>
    <property type="match status" value="1"/>
</dbReference>
<evidence type="ECO:0000313" key="6">
    <source>
        <dbReference type="Proteomes" id="UP001597519"/>
    </source>
</evidence>
<evidence type="ECO:0000256" key="2">
    <source>
        <dbReference type="SAM" id="MobiDB-lite"/>
    </source>
</evidence>
<dbReference type="SUPFAM" id="SSF56300">
    <property type="entry name" value="Metallo-dependent phosphatases"/>
    <property type="match status" value="1"/>
</dbReference>
<proteinExistence type="inferred from homology"/>
<dbReference type="Pfam" id="PF09587">
    <property type="entry name" value="PGA_cap"/>
    <property type="match status" value="1"/>
</dbReference>
<evidence type="ECO:0000259" key="4">
    <source>
        <dbReference type="SMART" id="SM00854"/>
    </source>
</evidence>
<feature type="transmembrane region" description="Helical" evidence="3">
    <location>
        <begin position="7"/>
        <end position="26"/>
    </location>
</feature>
<accession>A0ABW5X119</accession>
<gene>
    <name evidence="5" type="ORF">ACFSX4_11650</name>
</gene>
<organism evidence="5 6">
    <name type="scientific">Corticicoccus populi</name>
    <dbReference type="NCBI Taxonomy" id="1812821"/>
    <lineage>
        <taxon>Bacteria</taxon>
        <taxon>Bacillati</taxon>
        <taxon>Bacillota</taxon>
        <taxon>Bacilli</taxon>
        <taxon>Bacillales</taxon>
        <taxon>Staphylococcaceae</taxon>
        <taxon>Corticicoccus</taxon>
    </lineage>
</organism>
<comment type="caution">
    <text evidence="5">The sequence shown here is derived from an EMBL/GenBank/DDBJ whole genome shotgun (WGS) entry which is preliminary data.</text>
</comment>
<dbReference type="RefSeq" id="WP_377775039.1">
    <property type="nucleotide sequence ID" value="NZ_JBHUOQ010000004.1"/>
</dbReference>